<sequence>MIKVTYQINVLGPNEERITLGLIRDSKRNSKNAKFSVGECVCYGYHWHEESVFFYIDVFLSQPLNNKEIRVEAGKKVRKAIV</sequence>
<organism evidence="1 2">
    <name type="scientific">Halobacillus trueperi</name>
    <dbReference type="NCBI Taxonomy" id="156205"/>
    <lineage>
        <taxon>Bacteria</taxon>
        <taxon>Bacillati</taxon>
        <taxon>Bacillota</taxon>
        <taxon>Bacilli</taxon>
        <taxon>Bacillales</taxon>
        <taxon>Bacillaceae</taxon>
        <taxon>Halobacillus</taxon>
    </lineage>
</organism>
<dbReference type="RefSeq" id="WP_115894182.1">
    <property type="nucleotide sequence ID" value="NZ_QTLC01000039.1"/>
</dbReference>
<evidence type="ECO:0000313" key="1">
    <source>
        <dbReference type="EMBL" id="RDY70861.1"/>
    </source>
</evidence>
<evidence type="ECO:0000313" key="2">
    <source>
        <dbReference type="Proteomes" id="UP000257032"/>
    </source>
</evidence>
<dbReference type="Proteomes" id="UP000257032">
    <property type="component" value="Unassembled WGS sequence"/>
</dbReference>
<protein>
    <submittedName>
        <fullName evidence="1">Uncharacterized protein</fullName>
    </submittedName>
</protein>
<accession>A0A3D8VNT2</accession>
<name>A0A3D8VNT2_9BACI</name>
<gene>
    <name evidence="1" type="ORF">DXT76_10780</name>
</gene>
<proteinExistence type="predicted"/>
<dbReference type="AlphaFoldDB" id="A0A3D8VNT2"/>
<reference evidence="1 2" key="1">
    <citation type="submission" date="2018-08" db="EMBL/GenBank/DDBJ databases">
        <title>Genome sequence of strict halophilic Halobacillus trueperi SS1 isolated from Lunsu, a salty water body of North West Himalayas.</title>
        <authorList>
            <person name="Gupta S."/>
            <person name="Sharma P."/>
            <person name="Dev K."/>
            <person name="Baumler D."/>
            <person name="Sourirajan A."/>
        </authorList>
    </citation>
    <scope>NUCLEOTIDE SEQUENCE [LARGE SCALE GENOMIC DNA]</scope>
    <source>
        <strain evidence="1 2">SS1</strain>
    </source>
</reference>
<dbReference type="EMBL" id="QTLC01000039">
    <property type="protein sequence ID" value="RDY70861.1"/>
    <property type="molecule type" value="Genomic_DNA"/>
</dbReference>
<comment type="caution">
    <text evidence="1">The sequence shown here is derived from an EMBL/GenBank/DDBJ whole genome shotgun (WGS) entry which is preliminary data.</text>
</comment>